<dbReference type="Proteomes" id="UP000735302">
    <property type="component" value="Unassembled WGS sequence"/>
</dbReference>
<name>A0AAV3Y4F3_9GAST</name>
<evidence type="ECO:0000256" key="3">
    <source>
        <dbReference type="ARBA" id="ARBA00014199"/>
    </source>
</evidence>
<proteinExistence type="predicted"/>
<dbReference type="InterPro" id="IPR000195">
    <property type="entry name" value="Rab-GAP-TBC_dom"/>
</dbReference>
<dbReference type="GO" id="GO:0060271">
    <property type="term" value="P:cilium assembly"/>
    <property type="evidence" value="ECO:0007669"/>
    <property type="project" value="UniProtKB-ARBA"/>
</dbReference>
<dbReference type="InterPro" id="IPR036322">
    <property type="entry name" value="WD40_repeat_dom_sf"/>
</dbReference>
<evidence type="ECO:0000256" key="12">
    <source>
        <dbReference type="SAM" id="Coils"/>
    </source>
</evidence>
<keyword evidence="16" id="KW-1185">Reference proteome</keyword>
<keyword evidence="6" id="KW-0677">Repeat</keyword>
<dbReference type="SUPFAM" id="SSF50978">
    <property type="entry name" value="WD40 repeat-like"/>
    <property type="match status" value="1"/>
</dbReference>
<evidence type="ECO:0000256" key="10">
    <source>
        <dbReference type="ARBA" id="ARBA00023273"/>
    </source>
</evidence>
<feature type="region of interest" description="Disordered" evidence="13">
    <location>
        <begin position="362"/>
        <end position="400"/>
    </location>
</feature>
<dbReference type="FunFam" id="1.10.472.80:FF:000022">
    <property type="entry name" value="TBC1 domain family, member 31"/>
    <property type="match status" value="1"/>
</dbReference>
<keyword evidence="4" id="KW-0963">Cytoplasm</keyword>
<evidence type="ECO:0000259" key="14">
    <source>
        <dbReference type="PROSITE" id="PS50086"/>
    </source>
</evidence>
<evidence type="ECO:0000256" key="2">
    <source>
        <dbReference type="ARBA" id="ARBA00004607"/>
    </source>
</evidence>
<gene>
    <name evidence="15" type="ORF">PoB_000448000</name>
</gene>
<dbReference type="InterPro" id="IPR051570">
    <property type="entry name" value="TBC1_cilium_biogenesis"/>
</dbReference>
<evidence type="ECO:0000256" key="1">
    <source>
        <dbReference type="ARBA" id="ARBA00004120"/>
    </source>
</evidence>
<dbReference type="Gene3D" id="2.130.10.10">
    <property type="entry name" value="YVTN repeat-like/Quinoprotein amine dehydrogenase"/>
    <property type="match status" value="2"/>
</dbReference>
<dbReference type="InterPro" id="IPR015943">
    <property type="entry name" value="WD40/YVTN_repeat-like_dom_sf"/>
</dbReference>
<protein>
    <recommendedName>
        <fullName evidence="3">TBC1 domain family member 31</fullName>
    </recommendedName>
</protein>
<evidence type="ECO:0000256" key="4">
    <source>
        <dbReference type="ARBA" id="ARBA00022490"/>
    </source>
</evidence>
<dbReference type="GO" id="GO:0036064">
    <property type="term" value="C:ciliary basal body"/>
    <property type="evidence" value="ECO:0007669"/>
    <property type="project" value="TreeGrafter"/>
</dbReference>
<comment type="function">
    <text evidence="11">Molecular adapter which is involved in cilium biogenesis. Part of a functional complex including OFD1 a centriolar protein involved in cilium assembly. Could regulate the cAMP-dependent phosphorylation of OFD1, and its subsequent ubiquitination by PJA2 which ultimately leads to its proteasomal degradation.</text>
</comment>
<dbReference type="PANTHER" id="PTHR19853:SF1">
    <property type="entry name" value="TBC1 DOMAIN FAMILY MEMBER 31"/>
    <property type="match status" value="1"/>
</dbReference>
<reference evidence="15 16" key="1">
    <citation type="journal article" date="2021" name="Elife">
        <title>Chloroplast acquisition without the gene transfer in kleptoplastic sea slugs, Plakobranchus ocellatus.</title>
        <authorList>
            <person name="Maeda T."/>
            <person name="Takahashi S."/>
            <person name="Yoshida T."/>
            <person name="Shimamura S."/>
            <person name="Takaki Y."/>
            <person name="Nagai Y."/>
            <person name="Toyoda A."/>
            <person name="Suzuki Y."/>
            <person name="Arimoto A."/>
            <person name="Ishii H."/>
            <person name="Satoh N."/>
            <person name="Nishiyama T."/>
            <person name="Hasebe M."/>
            <person name="Maruyama T."/>
            <person name="Minagawa J."/>
            <person name="Obokata J."/>
            <person name="Shigenobu S."/>
        </authorList>
    </citation>
    <scope>NUCLEOTIDE SEQUENCE [LARGE SCALE GENOMIC DNA]</scope>
</reference>
<dbReference type="PROSITE" id="PS50086">
    <property type="entry name" value="TBC_RABGAP"/>
    <property type="match status" value="1"/>
</dbReference>
<evidence type="ECO:0000256" key="5">
    <source>
        <dbReference type="ARBA" id="ARBA00022574"/>
    </source>
</evidence>
<evidence type="ECO:0000256" key="11">
    <source>
        <dbReference type="ARBA" id="ARBA00034464"/>
    </source>
</evidence>
<evidence type="ECO:0000256" key="6">
    <source>
        <dbReference type="ARBA" id="ARBA00022737"/>
    </source>
</evidence>
<dbReference type="Pfam" id="PF00566">
    <property type="entry name" value="RabGAP-TBC"/>
    <property type="match status" value="1"/>
</dbReference>
<keyword evidence="10" id="KW-0966">Cell projection</keyword>
<comment type="subcellular location">
    <subcellularLocation>
        <location evidence="1">Cytoplasm</location>
        <location evidence="1">Cytoskeleton</location>
        <location evidence="1">Cilium basal body</location>
    </subcellularLocation>
    <subcellularLocation>
        <location evidence="2">Cytoplasm</location>
        <location evidence="2">Cytoskeleton</location>
        <location evidence="2">Microtubule organizing center</location>
        <location evidence="2">Centrosome</location>
        <location evidence="2">Centriolar satellite</location>
    </subcellularLocation>
</comment>
<dbReference type="Pfam" id="PF00400">
    <property type="entry name" value="WD40"/>
    <property type="match status" value="1"/>
</dbReference>
<evidence type="ECO:0000313" key="15">
    <source>
        <dbReference type="EMBL" id="GFN77974.1"/>
    </source>
</evidence>
<sequence length="1060" mass="122332">MDIDLTDKKSGKIWHRKPNASKDDGLMVKIKRSAASAFSVSSRTIYFMKACFDSGCDRFVAGDHQGHIYLFDLSKNRFQLITKTGQPCTAFAFNLQRKNEFLVALGDYSLQCFDAEKGELVAWMKGHESAIHSISVHSSGRYAVTTSAETTHLWDLDTFQQKHKLNIKEDVGLLQAFFLPNSDTIITCFRDDTIFAWDLESMSCTFQLPIPPGRSPQYRAFAASRDARYLVAGGKSRFIHLWSLDSRKLIRVIEMPAKVKSIRQLEFLPDSYQKGVDQILGVLSQDGIMRFINTDMCKLLFDIGATDAGIKSVTTGFGGRHVVAVTEDGNLQIYSVQALAADLNKPPPPLMKVVTGNTLSDTLSTESSMRRSKATASQSSSRRAASADRAGDSDDKENSEIGGLNKEKLFTILKGYGEYPSKYRMFIWRKILQLPENFSAYAALVDKGAHPAYSKLHEIYPIKSRKLLRILQRILSALAHWSPIFGETQYLPSFAFPFVKLFQNNHLVCFELIASILVNWGQHWFEYFPNPPINVLGMIENLLAHHDPQLLQHLVRKGVTSEIYAWPLLETVFSEVLTQDEWLMLWDNVLSNHPAFLLVATVAYNMCSRGPLMKCSELDDFKFFFHHRNAVNMKQVMKETYRLMEATPEDLHPHNKLEAFTALTKGNYPVFNKYPKFIVDYQVQERERIRQEELDYLRQKRVTLDVQKETIQKQQEEEQWYRQQQLLLEAEEKRRRMIQEEEAKLAEQRKRVLAMNREVKMKELTLLEAGRRKFLSFQKEQREVELKRLDDELQRKALQRDQETEVAIQEAEIKNMELQLQKKLFEQELYREFAAQSQVLRTEQDMHRKQTELEDRLRSRLEGAERDRELEARKRMEQNLASAAQHNIDMWAHKELDHKHRMSELDREAEGLKVAGLTAKNRALESEVYGLMNNLHLQKETETALGYDEIAAGRIQGEGSKDRRMRTAEEELLEGRHHTLDLVDVVEEAEQRPRAAGRDYTELLPPDSSLDASRVSFERNRRAFDDKEIALLNEVRLLRQRLATENRNKRPPPLVSGISD</sequence>
<feature type="compositionally biased region" description="Basic and acidic residues" evidence="13">
    <location>
        <begin position="385"/>
        <end position="400"/>
    </location>
</feature>
<evidence type="ECO:0000256" key="9">
    <source>
        <dbReference type="ARBA" id="ARBA00023212"/>
    </source>
</evidence>
<evidence type="ECO:0000256" key="13">
    <source>
        <dbReference type="SAM" id="MobiDB-lite"/>
    </source>
</evidence>
<organism evidence="15 16">
    <name type="scientific">Plakobranchus ocellatus</name>
    <dbReference type="NCBI Taxonomy" id="259542"/>
    <lineage>
        <taxon>Eukaryota</taxon>
        <taxon>Metazoa</taxon>
        <taxon>Spiralia</taxon>
        <taxon>Lophotrochozoa</taxon>
        <taxon>Mollusca</taxon>
        <taxon>Gastropoda</taxon>
        <taxon>Heterobranchia</taxon>
        <taxon>Euthyneura</taxon>
        <taxon>Panpulmonata</taxon>
        <taxon>Sacoglossa</taxon>
        <taxon>Placobranchoidea</taxon>
        <taxon>Plakobranchidae</taxon>
        <taxon>Plakobranchus</taxon>
    </lineage>
</organism>
<evidence type="ECO:0000256" key="8">
    <source>
        <dbReference type="ARBA" id="ARBA00023054"/>
    </source>
</evidence>
<feature type="coiled-coil region" evidence="12">
    <location>
        <begin position="697"/>
        <end position="828"/>
    </location>
</feature>
<dbReference type="InterPro" id="IPR001680">
    <property type="entry name" value="WD40_rpt"/>
</dbReference>
<keyword evidence="8 12" id="KW-0175">Coiled coil</keyword>
<keyword evidence="5" id="KW-0853">WD repeat</keyword>
<dbReference type="EMBL" id="BLXT01000514">
    <property type="protein sequence ID" value="GFN77974.1"/>
    <property type="molecule type" value="Genomic_DNA"/>
</dbReference>
<dbReference type="PANTHER" id="PTHR19853">
    <property type="entry name" value="WD REPEAT CONTAINING PROTEIN 3 WDR3"/>
    <property type="match status" value="1"/>
</dbReference>
<dbReference type="GO" id="GO:0060090">
    <property type="term" value="F:molecular adaptor activity"/>
    <property type="evidence" value="ECO:0007669"/>
    <property type="project" value="UniProtKB-ARBA"/>
</dbReference>
<dbReference type="SMART" id="SM00320">
    <property type="entry name" value="WD40"/>
    <property type="match status" value="7"/>
</dbReference>
<evidence type="ECO:0000313" key="16">
    <source>
        <dbReference type="Proteomes" id="UP000735302"/>
    </source>
</evidence>
<feature type="domain" description="Rab-GAP TBC" evidence="14">
    <location>
        <begin position="418"/>
        <end position="593"/>
    </location>
</feature>
<dbReference type="InterPro" id="IPR035969">
    <property type="entry name" value="Rab-GAP_TBC_sf"/>
</dbReference>
<comment type="caution">
    <text evidence="15">The sequence shown here is derived from an EMBL/GenBank/DDBJ whole genome shotgun (WGS) entry which is preliminary data.</text>
</comment>
<evidence type="ECO:0000256" key="7">
    <source>
        <dbReference type="ARBA" id="ARBA00022794"/>
    </source>
</evidence>
<dbReference type="GO" id="GO:0034451">
    <property type="term" value="C:centriolar satellite"/>
    <property type="evidence" value="ECO:0007669"/>
    <property type="project" value="UniProtKB-SubCell"/>
</dbReference>
<feature type="compositionally biased region" description="Low complexity" evidence="13">
    <location>
        <begin position="374"/>
        <end position="384"/>
    </location>
</feature>
<keyword evidence="7" id="KW-0970">Cilium biogenesis/degradation</keyword>
<dbReference type="SUPFAM" id="SSF47923">
    <property type="entry name" value="Ypt/Rab-GAP domain of gyp1p"/>
    <property type="match status" value="1"/>
</dbReference>
<dbReference type="AlphaFoldDB" id="A0AAV3Y4F3"/>
<keyword evidence="9" id="KW-0206">Cytoskeleton</keyword>
<accession>A0AAV3Y4F3</accession>
<dbReference type="Gene3D" id="1.10.472.80">
    <property type="entry name" value="Ypt/Rab-GAP domain of gyp1p, domain 3"/>
    <property type="match status" value="1"/>
</dbReference>